<name>A0ABY7WLI7_9SPHI</name>
<organism evidence="1 2">
    <name type="scientific">Sphingobacterium oryzagri</name>
    <dbReference type="NCBI Taxonomy" id="3025669"/>
    <lineage>
        <taxon>Bacteria</taxon>
        <taxon>Pseudomonadati</taxon>
        <taxon>Bacteroidota</taxon>
        <taxon>Sphingobacteriia</taxon>
        <taxon>Sphingobacteriales</taxon>
        <taxon>Sphingobacteriaceae</taxon>
        <taxon>Sphingobacterium</taxon>
    </lineage>
</organism>
<evidence type="ECO:0008006" key="3">
    <source>
        <dbReference type="Google" id="ProtNLM"/>
    </source>
</evidence>
<dbReference type="RefSeq" id="WP_274268565.1">
    <property type="nucleotide sequence ID" value="NZ_CP117880.1"/>
</dbReference>
<proteinExistence type="predicted"/>
<evidence type="ECO:0000313" key="2">
    <source>
        <dbReference type="Proteomes" id="UP001221558"/>
    </source>
</evidence>
<gene>
    <name evidence="1" type="ORF">PQ465_05630</name>
</gene>
<reference evidence="1 2" key="1">
    <citation type="submission" date="2023-02" db="EMBL/GenBank/DDBJ databases">
        <title>Genome sequence of Sphingobacterium sp. KACC 22765.</title>
        <authorList>
            <person name="Kim S."/>
            <person name="Heo J."/>
            <person name="Kwon S.-W."/>
        </authorList>
    </citation>
    <scope>NUCLEOTIDE SEQUENCE [LARGE SCALE GENOMIC DNA]</scope>
    <source>
        <strain evidence="1 2">KACC 22765</strain>
    </source>
</reference>
<protein>
    <recommendedName>
        <fullName evidence="3">SPOR domain-containing protein</fullName>
    </recommendedName>
</protein>
<sequence length="189" mass="21337">MIKSIKYPWFYILCLSCTAIEASSQPHNGNAKAAFEESNLIDTAIDVGNQAILRLDLKGVQLTGVEPAPVNDDWQAIGFTQMPVYVTDPEQAAARTVSDCIAYYNYAFWVPNDDIQGAGVFIYEFPDKQKLATFIADAAHTGLRRHLQVGQFYIQVWSFYNDPDIAKEHLDILQAYYENLGAKLYVREE</sequence>
<keyword evidence="2" id="KW-1185">Reference proteome</keyword>
<dbReference type="EMBL" id="CP117880">
    <property type="protein sequence ID" value="WDF69855.1"/>
    <property type="molecule type" value="Genomic_DNA"/>
</dbReference>
<accession>A0ABY7WLI7</accession>
<evidence type="ECO:0000313" key="1">
    <source>
        <dbReference type="EMBL" id="WDF69855.1"/>
    </source>
</evidence>
<dbReference type="Proteomes" id="UP001221558">
    <property type="component" value="Chromosome"/>
</dbReference>